<comment type="similarity">
    <text evidence="1 4">Belongs to the DapA family.</text>
</comment>
<dbReference type="GO" id="GO:0008747">
    <property type="term" value="F:N-acetylneuraminate lyase activity"/>
    <property type="evidence" value="ECO:0007669"/>
    <property type="project" value="UniProtKB-EC"/>
</dbReference>
<dbReference type="PROSITE" id="PS00666">
    <property type="entry name" value="DHDPS_2"/>
    <property type="match status" value="1"/>
</dbReference>
<dbReference type="PIRSF" id="PIRSF001365">
    <property type="entry name" value="DHDPS"/>
    <property type="match status" value="1"/>
</dbReference>
<sequence>MTILNGIVPPVLTPLDPSGAVDVESLDRLVDHLLAAGVDGLFVLGSSGQVAYLTDTERDLVVERVVARAAGRVPVVAGTPELTARRVVERAQAAERCGADAVVVTAPLYALNDAAEVAEHFRMIARGVSVPVIAYDVPVRVHSKLGVDLLLGLAREGVIAGVKDSSGDDVGFRILVRANEAAGRPLRITTGHEVVVDGMLLLGADGAVPGLANVDPAGYVRLWQAAQASDWVAARAEQDRLARLFDIVFVPRGRSGDAGGIGAFKSALVSLGVLGSATMPAPLAPLSAADASAIEDILAEVGLLGAEAR</sequence>
<dbReference type="EC" id="4.2.1.41" evidence="5"/>
<evidence type="ECO:0000256" key="4">
    <source>
        <dbReference type="PIRNR" id="PIRNR001365"/>
    </source>
</evidence>
<dbReference type="InterPro" id="IPR002220">
    <property type="entry name" value="DapA-like"/>
</dbReference>
<evidence type="ECO:0000256" key="1">
    <source>
        <dbReference type="ARBA" id="ARBA00007592"/>
    </source>
</evidence>
<dbReference type="PANTHER" id="PTHR12128:SF66">
    <property type="entry name" value="4-HYDROXY-2-OXOGLUTARATE ALDOLASE, MITOCHONDRIAL"/>
    <property type="match status" value="1"/>
</dbReference>
<dbReference type="InterPro" id="IPR020625">
    <property type="entry name" value="Schiff_base-form_aldolases_AS"/>
</dbReference>
<dbReference type="EMBL" id="CP154795">
    <property type="protein sequence ID" value="XAN07065.1"/>
    <property type="molecule type" value="Genomic_DNA"/>
</dbReference>
<dbReference type="EC" id="4.1.3.3" evidence="5"/>
<dbReference type="EC" id="4.3.3.7" evidence="5"/>
<dbReference type="Proteomes" id="UP001442841">
    <property type="component" value="Chromosome"/>
</dbReference>
<keyword evidence="2 4" id="KW-0456">Lyase</keyword>
<evidence type="ECO:0000256" key="3">
    <source>
        <dbReference type="ARBA" id="ARBA00023270"/>
    </source>
</evidence>
<evidence type="ECO:0000313" key="5">
    <source>
        <dbReference type="EMBL" id="XAN07065.1"/>
    </source>
</evidence>
<proteinExistence type="inferred from homology"/>
<dbReference type="GO" id="GO:0008840">
    <property type="term" value="F:4-hydroxy-tetrahydrodipicolinate synthase activity"/>
    <property type="evidence" value="ECO:0007669"/>
    <property type="project" value="UniProtKB-EC"/>
</dbReference>
<dbReference type="GO" id="GO:0047448">
    <property type="term" value="F:5-dehydro-4-deoxyglucarate dehydratase activity"/>
    <property type="evidence" value="ECO:0007669"/>
    <property type="project" value="UniProtKB-EC"/>
</dbReference>
<dbReference type="PANTHER" id="PTHR12128">
    <property type="entry name" value="DIHYDRODIPICOLINATE SYNTHASE"/>
    <property type="match status" value="1"/>
</dbReference>
<dbReference type="RefSeq" id="WP_425308519.1">
    <property type="nucleotide sequence ID" value="NZ_CP154795.1"/>
</dbReference>
<dbReference type="InterPro" id="IPR013785">
    <property type="entry name" value="Aldolase_TIM"/>
</dbReference>
<evidence type="ECO:0000256" key="2">
    <source>
        <dbReference type="ARBA" id="ARBA00023239"/>
    </source>
</evidence>
<dbReference type="CDD" id="cd00408">
    <property type="entry name" value="DHDPS-like"/>
    <property type="match status" value="1"/>
</dbReference>
<accession>A0ABZ3FMZ5</accession>
<keyword evidence="6" id="KW-1185">Reference proteome</keyword>
<protein>
    <submittedName>
        <fullName evidence="5">Dihydrodipicolinate synthase family protein</fullName>
        <ecNumber evidence="5">4.1.3.3</ecNumber>
        <ecNumber evidence="5">4.2.1.41</ecNumber>
        <ecNumber evidence="5">4.3.3.7</ecNumber>
    </submittedName>
</protein>
<gene>
    <name evidence="5" type="ORF">AADG42_07070</name>
</gene>
<dbReference type="SUPFAM" id="SSF51569">
    <property type="entry name" value="Aldolase"/>
    <property type="match status" value="1"/>
</dbReference>
<dbReference type="PRINTS" id="PR00146">
    <property type="entry name" value="DHPICSNTHASE"/>
</dbReference>
<name>A0ABZ3FMZ5_9ACTN</name>
<dbReference type="SMART" id="SM01130">
    <property type="entry name" value="DHDPS"/>
    <property type="match status" value="1"/>
</dbReference>
<reference evidence="5 6" key="1">
    <citation type="submission" date="2024-04" db="EMBL/GenBank/DDBJ databases">
        <title>Isolation of an actinomycete strain from pig manure.</title>
        <authorList>
            <person name="Gong T."/>
            <person name="Yu Z."/>
            <person name="An M."/>
            <person name="Wei C."/>
            <person name="Yang W."/>
            <person name="Liu L."/>
        </authorList>
    </citation>
    <scope>NUCLEOTIDE SEQUENCE [LARGE SCALE GENOMIC DNA]</scope>
    <source>
        <strain evidence="5 6">ZF39</strain>
    </source>
</reference>
<dbReference type="Pfam" id="PF00701">
    <property type="entry name" value="DHDPS"/>
    <property type="match status" value="1"/>
</dbReference>
<evidence type="ECO:0000313" key="6">
    <source>
        <dbReference type="Proteomes" id="UP001442841"/>
    </source>
</evidence>
<organism evidence="5 6">
    <name type="scientific">Ammonicoccus fulvus</name>
    <dbReference type="NCBI Taxonomy" id="3138240"/>
    <lineage>
        <taxon>Bacteria</taxon>
        <taxon>Bacillati</taxon>
        <taxon>Actinomycetota</taxon>
        <taxon>Actinomycetes</taxon>
        <taxon>Propionibacteriales</taxon>
        <taxon>Propionibacteriaceae</taxon>
        <taxon>Ammonicoccus</taxon>
    </lineage>
</organism>
<dbReference type="Gene3D" id="3.20.20.70">
    <property type="entry name" value="Aldolase class I"/>
    <property type="match status" value="1"/>
</dbReference>
<keyword evidence="3" id="KW-0704">Schiff base</keyword>